<proteinExistence type="predicted"/>
<evidence type="ECO:0000313" key="7">
    <source>
        <dbReference type="EMBL" id="MBM6825764.1"/>
    </source>
</evidence>
<dbReference type="InterPro" id="IPR003661">
    <property type="entry name" value="HisK_dim/P_dom"/>
</dbReference>
<evidence type="ECO:0000256" key="1">
    <source>
        <dbReference type="ARBA" id="ARBA00000085"/>
    </source>
</evidence>
<dbReference type="SMART" id="SM00387">
    <property type="entry name" value="HATPase_c"/>
    <property type="match status" value="1"/>
</dbReference>
<dbReference type="SMART" id="SM00388">
    <property type="entry name" value="HisKA"/>
    <property type="match status" value="1"/>
</dbReference>
<dbReference type="Gene3D" id="3.30.565.10">
    <property type="entry name" value="Histidine kinase-like ATPase, C-terminal domain"/>
    <property type="match status" value="1"/>
</dbReference>
<dbReference type="PROSITE" id="PS50109">
    <property type="entry name" value="HIS_KIN"/>
    <property type="match status" value="1"/>
</dbReference>
<evidence type="ECO:0000256" key="2">
    <source>
        <dbReference type="ARBA" id="ARBA00012438"/>
    </source>
</evidence>
<gene>
    <name evidence="7" type="ORF">H6A13_01420</name>
</gene>
<dbReference type="GO" id="GO:0000155">
    <property type="term" value="F:phosphorelay sensor kinase activity"/>
    <property type="evidence" value="ECO:0007669"/>
    <property type="project" value="InterPro"/>
</dbReference>
<evidence type="ECO:0000313" key="8">
    <source>
        <dbReference type="Proteomes" id="UP000713880"/>
    </source>
</evidence>
<reference evidence="7" key="2">
    <citation type="journal article" date="2021" name="Sci. Rep.">
        <title>The distribution of antibiotic resistance genes in chicken gut microbiota commensals.</title>
        <authorList>
            <person name="Juricova H."/>
            <person name="Matiasovicova J."/>
            <person name="Kubasova T."/>
            <person name="Cejkova D."/>
            <person name="Rychlik I."/>
        </authorList>
    </citation>
    <scope>NUCLEOTIDE SEQUENCE</scope>
    <source>
        <strain evidence="7">An420c</strain>
    </source>
</reference>
<evidence type="ECO:0000256" key="5">
    <source>
        <dbReference type="ARBA" id="ARBA00023012"/>
    </source>
</evidence>
<dbReference type="PANTHER" id="PTHR43547">
    <property type="entry name" value="TWO-COMPONENT HISTIDINE KINASE"/>
    <property type="match status" value="1"/>
</dbReference>
<evidence type="ECO:0000256" key="3">
    <source>
        <dbReference type="ARBA" id="ARBA00022553"/>
    </source>
</evidence>
<dbReference type="InterPro" id="IPR036890">
    <property type="entry name" value="HATPase_C_sf"/>
</dbReference>
<dbReference type="Gene3D" id="1.10.287.130">
    <property type="match status" value="1"/>
</dbReference>
<dbReference type="InterPro" id="IPR005467">
    <property type="entry name" value="His_kinase_dom"/>
</dbReference>
<comment type="catalytic activity">
    <reaction evidence="1">
        <text>ATP + protein L-histidine = ADP + protein N-phospho-L-histidine.</text>
        <dbReference type="EC" id="2.7.13.3"/>
    </reaction>
</comment>
<dbReference type="InterPro" id="IPR003594">
    <property type="entry name" value="HATPase_dom"/>
</dbReference>
<keyword evidence="5" id="KW-0902">Two-component regulatory system</keyword>
<reference evidence="7" key="1">
    <citation type="submission" date="2020-08" db="EMBL/GenBank/DDBJ databases">
        <authorList>
            <person name="Cejkova D."/>
            <person name="Kubasova T."/>
            <person name="Jahodarova E."/>
            <person name="Rychlik I."/>
        </authorList>
    </citation>
    <scope>NUCLEOTIDE SEQUENCE</scope>
    <source>
        <strain evidence="7">An420c</strain>
    </source>
</reference>
<dbReference type="InterPro" id="IPR004358">
    <property type="entry name" value="Sig_transdc_His_kin-like_C"/>
</dbReference>
<organism evidence="7 8">
    <name type="scientific">Mordavella massiliensis</name>
    <dbReference type="NCBI Taxonomy" id="1871024"/>
    <lineage>
        <taxon>Bacteria</taxon>
        <taxon>Bacillati</taxon>
        <taxon>Bacillota</taxon>
        <taxon>Clostridia</taxon>
        <taxon>Eubacteriales</taxon>
        <taxon>Clostridiaceae</taxon>
        <taxon>Mordavella</taxon>
    </lineage>
</organism>
<keyword evidence="4 7" id="KW-0808">Transferase</keyword>
<dbReference type="PRINTS" id="PR00344">
    <property type="entry name" value="BCTRLSENSOR"/>
</dbReference>
<dbReference type="Pfam" id="PF00512">
    <property type="entry name" value="HisKA"/>
    <property type="match status" value="1"/>
</dbReference>
<dbReference type="Proteomes" id="UP000713880">
    <property type="component" value="Unassembled WGS sequence"/>
</dbReference>
<accession>A0A938X1A8</accession>
<evidence type="ECO:0000259" key="6">
    <source>
        <dbReference type="PROSITE" id="PS50109"/>
    </source>
</evidence>
<evidence type="ECO:0000256" key="4">
    <source>
        <dbReference type="ARBA" id="ARBA00022777"/>
    </source>
</evidence>
<dbReference type="InterPro" id="IPR036097">
    <property type="entry name" value="HisK_dim/P_sf"/>
</dbReference>
<keyword evidence="8" id="KW-1185">Reference proteome</keyword>
<dbReference type="RefSeq" id="WP_204907831.1">
    <property type="nucleotide sequence ID" value="NZ_JACJLV010000003.1"/>
</dbReference>
<dbReference type="CDD" id="cd00082">
    <property type="entry name" value="HisKA"/>
    <property type="match status" value="1"/>
</dbReference>
<keyword evidence="3" id="KW-0597">Phosphoprotein</keyword>
<dbReference type="EC" id="2.7.13.3" evidence="2"/>
<comment type="caution">
    <text evidence="7">The sequence shown here is derived from an EMBL/GenBank/DDBJ whole genome shotgun (WGS) entry which is preliminary data.</text>
</comment>
<dbReference type="SUPFAM" id="SSF47384">
    <property type="entry name" value="Homodimeric domain of signal transducing histidine kinase"/>
    <property type="match status" value="1"/>
</dbReference>
<name>A0A938X1A8_9CLOT</name>
<feature type="domain" description="Histidine kinase" evidence="6">
    <location>
        <begin position="37"/>
        <end position="249"/>
    </location>
</feature>
<dbReference type="Pfam" id="PF02518">
    <property type="entry name" value="HATPase_c"/>
    <property type="match status" value="1"/>
</dbReference>
<dbReference type="SUPFAM" id="SSF55874">
    <property type="entry name" value="ATPase domain of HSP90 chaperone/DNA topoisomerase II/histidine kinase"/>
    <property type="match status" value="1"/>
</dbReference>
<dbReference type="AlphaFoldDB" id="A0A938X1A8"/>
<dbReference type="EMBL" id="JACJLV010000003">
    <property type="protein sequence ID" value="MBM6825764.1"/>
    <property type="molecule type" value="Genomic_DNA"/>
</dbReference>
<protein>
    <recommendedName>
        <fullName evidence="2">histidine kinase</fullName>
        <ecNumber evidence="2">2.7.13.3</ecNumber>
    </recommendedName>
</protein>
<keyword evidence="4 7" id="KW-0418">Kinase</keyword>
<sequence>MFQATDNDKLSAIMDESPENKEVISKLLEAHRLQISAISHEIRNPLSLVYSSIQLIEADHPEVRNYRHWAQMREDVEYMTRLLEELSSYNNGEWLNLTATGMTSWLRTLALSFAASLIDTPVEFVSRIDPDLPVLPIDQVKFRQALFNLLGNARDALSDGANPAPVLTFSAKMQASGRQLVLTVSDNGCGIAPEDLDTLFEPFVTHKPGGTGLGLAIVRRVIRAHNGEIRVFSEPGKGSTFSVFLPVQQDPA</sequence>
<dbReference type="PANTHER" id="PTHR43547:SF2">
    <property type="entry name" value="HYBRID SIGNAL TRANSDUCTION HISTIDINE KINASE C"/>
    <property type="match status" value="1"/>
</dbReference>